<dbReference type="InterPro" id="IPR001810">
    <property type="entry name" value="F-box_dom"/>
</dbReference>
<protein>
    <submittedName>
        <fullName evidence="3">F-box domain-containing protein</fullName>
    </submittedName>
</protein>
<dbReference type="InterPro" id="IPR036047">
    <property type="entry name" value="F-box-like_dom_sf"/>
</dbReference>
<dbReference type="Proteomes" id="UP000025227">
    <property type="component" value="Unplaced"/>
</dbReference>
<reference evidence="3" key="1">
    <citation type="submission" date="2020-12" db="UniProtKB">
        <authorList>
            <consortium name="WormBaseParasite"/>
        </authorList>
    </citation>
    <scope>IDENTIFICATION</scope>
    <source>
        <strain evidence="3">MHco3</strain>
    </source>
</reference>
<dbReference type="OMA" id="VDCRVNT"/>
<dbReference type="AlphaFoldDB" id="A0A7I4XV36"/>
<sequence>SSHSTCQATPCERMINWNELPSEIISAVCDYLSFSERRTLSMVSCRCRQIVNARREKFSGVIVRGMPSINYYFIDVAFDDGSRLRKEFSSSYCGTTDVKTVLTDYSNPFGRSHTGRIRNISPYQLITIYFKSILRRSTVHTLYIGLVDVVPLLGSIDCRINTVVLPDECDNEDEARLTHSAVTKMTKVL</sequence>
<organism evidence="2 3">
    <name type="scientific">Haemonchus contortus</name>
    <name type="common">Barber pole worm</name>
    <dbReference type="NCBI Taxonomy" id="6289"/>
    <lineage>
        <taxon>Eukaryota</taxon>
        <taxon>Metazoa</taxon>
        <taxon>Ecdysozoa</taxon>
        <taxon>Nematoda</taxon>
        <taxon>Chromadorea</taxon>
        <taxon>Rhabditida</taxon>
        <taxon>Rhabditina</taxon>
        <taxon>Rhabditomorpha</taxon>
        <taxon>Strongyloidea</taxon>
        <taxon>Trichostrongylidae</taxon>
        <taxon>Haemonchus</taxon>
    </lineage>
</organism>
<evidence type="ECO:0000313" key="2">
    <source>
        <dbReference type="Proteomes" id="UP000025227"/>
    </source>
</evidence>
<evidence type="ECO:0000313" key="3">
    <source>
        <dbReference type="WBParaSite" id="HCON_00014390-00002"/>
    </source>
</evidence>
<name>A0A7I4XV36_HAECO</name>
<dbReference type="PROSITE" id="PS50181">
    <property type="entry name" value="FBOX"/>
    <property type="match status" value="1"/>
</dbReference>
<dbReference type="OrthoDB" id="5794895at2759"/>
<evidence type="ECO:0000259" key="1">
    <source>
        <dbReference type="PROSITE" id="PS50181"/>
    </source>
</evidence>
<dbReference type="WBParaSite" id="HCON_00014390-00002">
    <property type="protein sequence ID" value="HCON_00014390-00002"/>
    <property type="gene ID" value="HCON_00014390"/>
</dbReference>
<keyword evidence="2" id="KW-1185">Reference proteome</keyword>
<accession>A0A7I4XV36</accession>
<dbReference type="Pfam" id="PF00646">
    <property type="entry name" value="F-box"/>
    <property type="match status" value="1"/>
</dbReference>
<feature type="domain" description="F-box" evidence="1">
    <location>
        <begin position="14"/>
        <end position="61"/>
    </location>
</feature>
<dbReference type="SUPFAM" id="SSF81383">
    <property type="entry name" value="F-box domain"/>
    <property type="match status" value="1"/>
</dbReference>
<proteinExistence type="predicted"/>